<evidence type="ECO:0000313" key="2">
    <source>
        <dbReference type="Proteomes" id="UP000663479"/>
    </source>
</evidence>
<reference evidence="1" key="1">
    <citation type="submission" date="2020-12" db="EMBL/GenBank/DDBJ databases">
        <title>Genome reconstruction of Halomonas venusta strain DSM 4743.</title>
        <authorList>
            <person name="Aguirre-Garrido J.F."/>
            <person name="Hernandez-Soto L.M."/>
            <person name="Martinez-Abarca F."/>
        </authorList>
    </citation>
    <scope>NUCLEOTIDE SEQUENCE</scope>
    <source>
        <strain evidence="1">4743</strain>
    </source>
</reference>
<gene>
    <name evidence="1" type="ORF">JDS37_17930</name>
</gene>
<dbReference type="AlphaFoldDB" id="A0AAP9ZE92"/>
<evidence type="ECO:0000313" key="1">
    <source>
        <dbReference type="EMBL" id="QRL03123.1"/>
    </source>
</evidence>
<organism evidence="1 2">
    <name type="scientific">Vreelandella venusta</name>
    <dbReference type="NCBI Taxonomy" id="44935"/>
    <lineage>
        <taxon>Bacteria</taxon>
        <taxon>Pseudomonadati</taxon>
        <taxon>Pseudomonadota</taxon>
        <taxon>Gammaproteobacteria</taxon>
        <taxon>Oceanospirillales</taxon>
        <taxon>Halomonadaceae</taxon>
        <taxon>Vreelandella</taxon>
    </lineage>
</organism>
<dbReference type="Proteomes" id="UP000663479">
    <property type="component" value="Chromosome"/>
</dbReference>
<dbReference type="RefSeq" id="WP_186808800.1">
    <property type="nucleotide sequence ID" value="NZ_BJUL01000002.1"/>
</dbReference>
<name>A0AAP9ZE92_9GAMM</name>
<dbReference type="EMBL" id="CP066539">
    <property type="protein sequence ID" value="QRL03123.1"/>
    <property type="molecule type" value="Genomic_DNA"/>
</dbReference>
<sequence length="46" mass="4763">MRLLLVLGLNQASYAALSPELKQVINDNAGLREAQLIGQDALAGGG</sequence>
<accession>A0AAP9ZE92</accession>
<protein>
    <submittedName>
        <fullName evidence="1">Uncharacterized protein</fullName>
    </submittedName>
</protein>
<proteinExistence type="predicted"/>